<dbReference type="GO" id="GO:0005886">
    <property type="term" value="C:plasma membrane"/>
    <property type="evidence" value="ECO:0007669"/>
    <property type="project" value="UniProtKB-SubCell"/>
</dbReference>
<evidence type="ECO:0000256" key="5">
    <source>
        <dbReference type="ARBA" id="ARBA00022692"/>
    </source>
</evidence>
<evidence type="ECO:0000313" key="10">
    <source>
        <dbReference type="EMBL" id="RLL42055.1"/>
    </source>
</evidence>
<feature type="transmembrane region" description="Helical" evidence="8">
    <location>
        <begin position="48"/>
        <end position="66"/>
    </location>
</feature>
<feature type="domain" description="Major facilitator superfamily (MFS) profile" evidence="9">
    <location>
        <begin position="6"/>
        <end position="390"/>
    </location>
</feature>
<protein>
    <submittedName>
        <fullName evidence="10">MFS transporter</fullName>
    </submittedName>
</protein>
<name>A0A498D5X4_9BACI</name>
<organism evidence="10 11">
    <name type="scientific">Oceanobacillus piezotolerans</name>
    <dbReference type="NCBI Taxonomy" id="2448030"/>
    <lineage>
        <taxon>Bacteria</taxon>
        <taxon>Bacillati</taxon>
        <taxon>Bacillota</taxon>
        <taxon>Bacilli</taxon>
        <taxon>Bacillales</taxon>
        <taxon>Bacillaceae</taxon>
        <taxon>Oceanobacillus</taxon>
    </lineage>
</organism>
<evidence type="ECO:0000256" key="8">
    <source>
        <dbReference type="SAM" id="Phobius"/>
    </source>
</evidence>
<feature type="transmembrane region" description="Helical" evidence="8">
    <location>
        <begin position="7"/>
        <end position="28"/>
    </location>
</feature>
<evidence type="ECO:0000313" key="11">
    <source>
        <dbReference type="Proteomes" id="UP000270219"/>
    </source>
</evidence>
<evidence type="ECO:0000256" key="4">
    <source>
        <dbReference type="ARBA" id="ARBA00022475"/>
    </source>
</evidence>
<reference evidence="10 11" key="1">
    <citation type="submission" date="2018-10" db="EMBL/GenBank/DDBJ databases">
        <title>Oceanobacillus sp. YLB-02 draft genome.</title>
        <authorList>
            <person name="Yu L."/>
        </authorList>
    </citation>
    <scope>NUCLEOTIDE SEQUENCE [LARGE SCALE GENOMIC DNA]</scope>
    <source>
        <strain evidence="10 11">YLB-02</strain>
    </source>
</reference>
<feature type="transmembrane region" description="Helical" evidence="8">
    <location>
        <begin position="213"/>
        <end position="231"/>
    </location>
</feature>
<feature type="transmembrane region" description="Helical" evidence="8">
    <location>
        <begin position="137"/>
        <end position="155"/>
    </location>
</feature>
<feature type="transmembrane region" description="Helical" evidence="8">
    <location>
        <begin position="78"/>
        <end position="97"/>
    </location>
</feature>
<evidence type="ECO:0000256" key="3">
    <source>
        <dbReference type="ARBA" id="ARBA00022448"/>
    </source>
</evidence>
<feature type="transmembrane region" description="Helical" evidence="8">
    <location>
        <begin position="251"/>
        <end position="271"/>
    </location>
</feature>
<proteinExistence type="inferred from homology"/>
<keyword evidence="3" id="KW-0813">Transport</keyword>
<comment type="similarity">
    <text evidence="2">Belongs to the major facilitator superfamily.</text>
</comment>
<feature type="transmembrane region" description="Helical" evidence="8">
    <location>
        <begin position="364"/>
        <end position="385"/>
    </location>
</feature>
<dbReference type="GO" id="GO:0022857">
    <property type="term" value="F:transmembrane transporter activity"/>
    <property type="evidence" value="ECO:0007669"/>
    <property type="project" value="InterPro"/>
</dbReference>
<accession>A0A498D5X4</accession>
<evidence type="ECO:0000256" key="2">
    <source>
        <dbReference type="ARBA" id="ARBA00008335"/>
    </source>
</evidence>
<evidence type="ECO:0000256" key="7">
    <source>
        <dbReference type="ARBA" id="ARBA00023136"/>
    </source>
</evidence>
<keyword evidence="5 8" id="KW-0812">Transmembrane</keyword>
<dbReference type="PANTHER" id="PTHR43271">
    <property type="entry name" value="BLL2771 PROTEIN"/>
    <property type="match status" value="1"/>
</dbReference>
<evidence type="ECO:0000256" key="6">
    <source>
        <dbReference type="ARBA" id="ARBA00022989"/>
    </source>
</evidence>
<dbReference type="CDD" id="cd17324">
    <property type="entry name" value="MFS_NepI_like"/>
    <property type="match status" value="1"/>
</dbReference>
<dbReference type="SUPFAM" id="SSF103473">
    <property type="entry name" value="MFS general substrate transporter"/>
    <property type="match status" value="1"/>
</dbReference>
<evidence type="ECO:0000256" key="1">
    <source>
        <dbReference type="ARBA" id="ARBA00004651"/>
    </source>
</evidence>
<dbReference type="PROSITE" id="PS51257">
    <property type="entry name" value="PROKAR_LIPOPROTEIN"/>
    <property type="match status" value="1"/>
</dbReference>
<keyword evidence="6 8" id="KW-1133">Transmembrane helix</keyword>
<feature type="transmembrane region" description="Helical" evidence="8">
    <location>
        <begin position="339"/>
        <end position="358"/>
    </location>
</feature>
<dbReference type="AlphaFoldDB" id="A0A498D5X4"/>
<dbReference type="Gene3D" id="1.20.1250.20">
    <property type="entry name" value="MFS general substrate transporter like domains"/>
    <property type="match status" value="1"/>
</dbReference>
<keyword evidence="11" id="KW-1185">Reference proteome</keyword>
<dbReference type="Proteomes" id="UP000270219">
    <property type="component" value="Unassembled WGS sequence"/>
</dbReference>
<dbReference type="InterPro" id="IPR020846">
    <property type="entry name" value="MFS_dom"/>
</dbReference>
<dbReference type="InterPro" id="IPR011701">
    <property type="entry name" value="MFS"/>
</dbReference>
<feature type="transmembrane region" description="Helical" evidence="8">
    <location>
        <begin position="303"/>
        <end position="327"/>
    </location>
</feature>
<keyword evidence="4" id="KW-1003">Cell membrane</keyword>
<feature type="transmembrane region" description="Helical" evidence="8">
    <location>
        <begin position="167"/>
        <end position="186"/>
    </location>
</feature>
<feature type="transmembrane region" description="Helical" evidence="8">
    <location>
        <begin position="278"/>
        <end position="297"/>
    </location>
</feature>
<evidence type="ECO:0000259" key="9">
    <source>
        <dbReference type="PROSITE" id="PS50850"/>
    </source>
</evidence>
<dbReference type="RefSeq" id="WP_121524394.1">
    <property type="nucleotide sequence ID" value="NZ_RCHR01000006.1"/>
</dbReference>
<comment type="caution">
    <text evidence="10">The sequence shown here is derived from an EMBL/GenBank/DDBJ whole genome shotgun (WGS) entry which is preliminary data.</text>
</comment>
<dbReference type="OrthoDB" id="9781156at2"/>
<dbReference type="EMBL" id="RCHR01000006">
    <property type="protein sequence ID" value="RLL42055.1"/>
    <property type="molecule type" value="Genomic_DNA"/>
</dbReference>
<feature type="transmembrane region" description="Helical" evidence="8">
    <location>
        <begin position="103"/>
        <end position="125"/>
    </location>
</feature>
<comment type="subcellular location">
    <subcellularLocation>
        <location evidence="1">Cell membrane</location>
        <topology evidence="1">Multi-pass membrane protein</topology>
    </subcellularLocation>
</comment>
<dbReference type="PROSITE" id="PS50850">
    <property type="entry name" value="MFS"/>
    <property type="match status" value="1"/>
</dbReference>
<dbReference type="Pfam" id="PF07690">
    <property type="entry name" value="MFS_1"/>
    <property type="match status" value="1"/>
</dbReference>
<gene>
    <name evidence="10" type="ORF">D8M04_15840</name>
</gene>
<dbReference type="PANTHER" id="PTHR43271:SF2">
    <property type="entry name" value="BLL2771 PROTEIN"/>
    <property type="match status" value="1"/>
</dbReference>
<dbReference type="InterPro" id="IPR036259">
    <property type="entry name" value="MFS_trans_sf"/>
</dbReference>
<keyword evidence="7 8" id="KW-0472">Membrane</keyword>
<sequence>MTKSMNVSYVLITSLLFSCALFVVSGVYVATPLLEEFSISFGIPISKAAWSTSIFSFCYGAGFLLFGPLSDRYGRKRLIGFGLICLAILTTAIGFTTSFSQLVLFRGLQGFVAATFAPSAIAYVFEVYPKQKIPTAISFISFGFVLSGILGQVAADFLNQVWHWKAAFFFFGLLYVLCAMLVIICLPNKGEKRGIEIRQYIQILRVIMKSRNLVYSYLITFTLLLTFLGMYTVLGNVLRGAPYHLTDQQILYIRVVGIVGMFLSPFAGIFARRFGSVSVLKAGLTLAVIGLVGLGIVSHLSLIIGMSIIFVAGISLTFPSIMMVVGGLGGQNRAIASSLYTFILFVGATFGPMISIPLMKETNFTITMLVLSAVIGAGLAISFLLTKKVESQQHGG</sequence>